<dbReference type="OrthoDB" id="3353471at2759"/>
<dbReference type="Pfam" id="PF21530">
    <property type="entry name" value="Pif1_2B_dom"/>
    <property type="match status" value="1"/>
</dbReference>
<accession>A0A9Q3FGF4</accession>
<dbReference type="EMBL" id="AVOT02043240">
    <property type="protein sequence ID" value="MBW0538664.1"/>
    <property type="molecule type" value="Genomic_DNA"/>
</dbReference>
<evidence type="ECO:0000259" key="1">
    <source>
        <dbReference type="Pfam" id="PF21530"/>
    </source>
</evidence>
<dbReference type="GO" id="GO:0006260">
    <property type="term" value="P:DNA replication"/>
    <property type="evidence" value="ECO:0007669"/>
    <property type="project" value="TreeGrafter"/>
</dbReference>
<dbReference type="AlphaFoldDB" id="A0A9Q3FGF4"/>
<gene>
    <name evidence="2" type="ORF">O181_078379</name>
</gene>
<proteinExistence type="predicted"/>
<dbReference type="GO" id="GO:0005657">
    <property type="term" value="C:replication fork"/>
    <property type="evidence" value="ECO:0007669"/>
    <property type="project" value="TreeGrafter"/>
</dbReference>
<protein>
    <recommendedName>
        <fullName evidence="1">DNA helicase Pif1-like 2B domain-containing protein</fullName>
    </recommendedName>
</protein>
<comment type="caution">
    <text evidence="2">The sequence shown here is derived from an EMBL/GenBank/DDBJ whole genome shotgun (WGS) entry which is preliminary data.</text>
</comment>
<evidence type="ECO:0000313" key="2">
    <source>
        <dbReference type="EMBL" id="MBW0538664.1"/>
    </source>
</evidence>
<dbReference type="PANTHER" id="PTHR23274:SF51">
    <property type="entry name" value="OS03G0423850 PROTEIN"/>
    <property type="match status" value="1"/>
</dbReference>
<dbReference type="InterPro" id="IPR049163">
    <property type="entry name" value="Pif1-like_2B_dom"/>
</dbReference>
<evidence type="ECO:0000313" key="3">
    <source>
        <dbReference type="Proteomes" id="UP000765509"/>
    </source>
</evidence>
<dbReference type="PANTHER" id="PTHR23274">
    <property type="entry name" value="DNA HELICASE-RELATED"/>
    <property type="match status" value="1"/>
</dbReference>
<sequence>MFSLKSIVLNLKDSDNNFPEEISKSIEVPGFPKYIIYCKAKTPIILLRNLNIAKGLCNGTRLFIEEVKPHVLVCSIMTGPSKVNITFVPKIKLHYEETEVYGLSFGKYQFPNALAFAITINKSQEKSFYYVGIYLNTQAFSHGQLYVALSRSRNKDNIFVGVIGKDLDAKRTNVVVRNLISQN</sequence>
<dbReference type="InterPro" id="IPR027417">
    <property type="entry name" value="P-loop_NTPase"/>
</dbReference>
<dbReference type="SUPFAM" id="SSF52540">
    <property type="entry name" value="P-loop containing nucleoside triphosphate hydrolases"/>
    <property type="match status" value="1"/>
</dbReference>
<reference evidence="2" key="1">
    <citation type="submission" date="2021-03" db="EMBL/GenBank/DDBJ databases">
        <title>Draft genome sequence of rust myrtle Austropuccinia psidii MF-1, a brazilian biotype.</title>
        <authorList>
            <person name="Quecine M.C."/>
            <person name="Pachon D.M.R."/>
            <person name="Bonatelli M.L."/>
            <person name="Correr F.H."/>
            <person name="Franceschini L.M."/>
            <person name="Leite T.F."/>
            <person name="Margarido G.R.A."/>
            <person name="Almeida C.A."/>
            <person name="Ferrarezi J.A."/>
            <person name="Labate C.A."/>
        </authorList>
    </citation>
    <scope>NUCLEOTIDE SEQUENCE</scope>
    <source>
        <strain evidence="2">MF-1</strain>
    </source>
</reference>
<keyword evidence="3" id="KW-1185">Reference proteome</keyword>
<dbReference type="CDD" id="cd18809">
    <property type="entry name" value="SF1_C_RecD"/>
    <property type="match status" value="1"/>
</dbReference>
<name>A0A9Q3FGF4_9BASI</name>
<organism evidence="2 3">
    <name type="scientific">Austropuccinia psidii MF-1</name>
    <dbReference type="NCBI Taxonomy" id="1389203"/>
    <lineage>
        <taxon>Eukaryota</taxon>
        <taxon>Fungi</taxon>
        <taxon>Dikarya</taxon>
        <taxon>Basidiomycota</taxon>
        <taxon>Pucciniomycotina</taxon>
        <taxon>Pucciniomycetes</taxon>
        <taxon>Pucciniales</taxon>
        <taxon>Sphaerophragmiaceae</taxon>
        <taxon>Austropuccinia</taxon>
    </lineage>
</organism>
<feature type="domain" description="DNA helicase Pif1-like 2B" evidence="1">
    <location>
        <begin position="22"/>
        <end position="65"/>
    </location>
</feature>
<dbReference type="Proteomes" id="UP000765509">
    <property type="component" value="Unassembled WGS sequence"/>
</dbReference>